<gene>
    <name evidence="1" type="ORF">EPI10_028427</name>
</gene>
<evidence type="ECO:0000313" key="2">
    <source>
        <dbReference type="Proteomes" id="UP000325315"/>
    </source>
</evidence>
<protein>
    <submittedName>
        <fullName evidence="1">Transposon Ty3-I Gag-Pol polyprotein</fullName>
    </submittedName>
</protein>
<organism evidence="1 2">
    <name type="scientific">Gossypium australe</name>
    <dbReference type="NCBI Taxonomy" id="47621"/>
    <lineage>
        <taxon>Eukaryota</taxon>
        <taxon>Viridiplantae</taxon>
        <taxon>Streptophyta</taxon>
        <taxon>Embryophyta</taxon>
        <taxon>Tracheophyta</taxon>
        <taxon>Spermatophyta</taxon>
        <taxon>Magnoliopsida</taxon>
        <taxon>eudicotyledons</taxon>
        <taxon>Gunneridae</taxon>
        <taxon>Pentapetalae</taxon>
        <taxon>rosids</taxon>
        <taxon>malvids</taxon>
        <taxon>Malvales</taxon>
        <taxon>Malvaceae</taxon>
        <taxon>Malvoideae</taxon>
        <taxon>Gossypium</taxon>
    </lineage>
</organism>
<keyword evidence="2" id="KW-1185">Reference proteome</keyword>
<comment type="caution">
    <text evidence="1">The sequence shown here is derived from an EMBL/GenBank/DDBJ whole genome shotgun (WGS) entry which is preliminary data.</text>
</comment>
<reference evidence="2" key="1">
    <citation type="journal article" date="2019" name="Plant Biotechnol. J.">
        <title>Genome sequencing of the Australian wild diploid species Gossypium australe highlights disease resistance and delayed gland morphogenesis.</title>
        <authorList>
            <person name="Cai Y."/>
            <person name="Cai X."/>
            <person name="Wang Q."/>
            <person name="Wang P."/>
            <person name="Zhang Y."/>
            <person name="Cai C."/>
            <person name="Xu Y."/>
            <person name="Wang K."/>
            <person name="Zhou Z."/>
            <person name="Wang C."/>
            <person name="Geng S."/>
            <person name="Li B."/>
            <person name="Dong Q."/>
            <person name="Hou Y."/>
            <person name="Wang H."/>
            <person name="Ai P."/>
            <person name="Liu Z."/>
            <person name="Yi F."/>
            <person name="Sun M."/>
            <person name="An G."/>
            <person name="Cheng J."/>
            <person name="Zhang Y."/>
            <person name="Shi Q."/>
            <person name="Xie Y."/>
            <person name="Shi X."/>
            <person name="Chang Y."/>
            <person name="Huang F."/>
            <person name="Chen Y."/>
            <person name="Hong S."/>
            <person name="Mi L."/>
            <person name="Sun Q."/>
            <person name="Zhang L."/>
            <person name="Zhou B."/>
            <person name="Peng R."/>
            <person name="Zhang X."/>
            <person name="Liu F."/>
        </authorList>
    </citation>
    <scope>NUCLEOTIDE SEQUENCE [LARGE SCALE GENOMIC DNA]</scope>
    <source>
        <strain evidence="2">cv. PA1801</strain>
    </source>
</reference>
<dbReference type="EMBL" id="SMMG02000009">
    <property type="protein sequence ID" value="KAA3461891.1"/>
    <property type="molecule type" value="Genomic_DNA"/>
</dbReference>
<dbReference type="AlphaFoldDB" id="A0A5B6UUT0"/>
<name>A0A5B6UUT0_9ROSI</name>
<dbReference type="OrthoDB" id="1718310at2759"/>
<evidence type="ECO:0000313" key="1">
    <source>
        <dbReference type="EMBL" id="KAA3461891.1"/>
    </source>
</evidence>
<proteinExistence type="predicted"/>
<dbReference type="Proteomes" id="UP000325315">
    <property type="component" value="Unassembled WGS sequence"/>
</dbReference>
<sequence length="100" mass="11782">MIRYAYEFVKRCDRCQRKGKISKIDEMPQKGILEYILLALDYVSKWIKTVALPMNDMKAVALITDEGSHFYSRQLESTLCWKKVGLENAVENKFRDKPEF</sequence>
<dbReference type="PANTHER" id="PTHR47266">
    <property type="entry name" value="ENDONUCLEASE-RELATED"/>
    <property type="match status" value="1"/>
</dbReference>
<dbReference type="InterPro" id="IPR052160">
    <property type="entry name" value="Gypsy_RT_Integrase-like"/>
</dbReference>
<accession>A0A5B6UUT0</accession>